<proteinExistence type="predicted"/>
<evidence type="ECO:0000313" key="3">
    <source>
        <dbReference type="Proteomes" id="UP001218218"/>
    </source>
</evidence>
<feature type="compositionally biased region" description="Low complexity" evidence="1">
    <location>
        <begin position="271"/>
        <end position="291"/>
    </location>
</feature>
<feature type="compositionally biased region" description="Polar residues" evidence="1">
    <location>
        <begin position="1"/>
        <end position="11"/>
    </location>
</feature>
<sequence length="347" mass="37404">MSQLQSLPSFNSHHKYELPEDNLLPPPTRNTAKLLQQIEQQLFALCYNVENFLNLPNEKHLPDLNPTVWRFFHEVINLLPRDLDPRSIDDALIKMYETLYRSQSTKFQMSLVELINPGADASAPLELFLDGQPVNGTVPIEAVVNSSRYSARTDFELVQNALSGTDVVEYTVEFVPDGEPESGLADVPAEEPSGIDDVSLEESVPPKPARATKAKVPAAKSAKGKAKAKPKAAKVEAPAKNTMGKGKANAGEDDAMGPAGKLATRGKKTDASPAPAPTTRARSARIAAKTEPAPPPPAASTSCPIRAPAAPGPSTRKPDADRVGQKRQRSTESAAEEVPAQKKRARR</sequence>
<name>A0AAD7E834_9AGAR</name>
<keyword evidence="3" id="KW-1185">Reference proteome</keyword>
<dbReference type="Proteomes" id="UP001218218">
    <property type="component" value="Unassembled WGS sequence"/>
</dbReference>
<evidence type="ECO:0000256" key="1">
    <source>
        <dbReference type="SAM" id="MobiDB-lite"/>
    </source>
</evidence>
<protein>
    <submittedName>
        <fullName evidence="2">Uncharacterized protein</fullName>
    </submittedName>
</protein>
<feature type="region of interest" description="Disordered" evidence="1">
    <location>
        <begin position="1"/>
        <end position="28"/>
    </location>
</feature>
<organism evidence="2 3">
    <name type="scientific">Mycena albidolilacea</name>
    <dbReference type="NCBI Taxonomy" id="1033008"/>
    <lineage>
        <taxon>Eukaryota</taxon>
        <taxon>Fungi</taxon>
        <taxon>Dikarya</taxon>
        <taxon>Basidiomycota</taxon>
        <taxon>Agaricomycotina</taxon>
        <taxon>Agaricomycetes</taxon>
        <taxon>Agaricomycetidae</taxon>
        <taxon>Agaricales</taxon>
        <taxon>Marasmiineae</taxon>
        <taxon>Mycenaceae</taxon>
        <taxon>Mycena</taxon>
    </lineage>
</organism>
<dbReference type="EMBL" id="JARIHO010000117">
    <property type="protein sequence ID" value="KAJ7302346.1"/>
    <property type="molecule type" value="Genomic_DNA"/>
</dbReference>
<gene>
    <name evidence="2" type="ORF">DFH08DRAFT_1089822</name>
</gene>
<dbReference type="AlphaFoldDB" id="A0AAD7E834"/>
<evidence type="ECO:0000313" key="2">
    <source>
        <dbReference type="EMBL" id="KAJ7302346.1"/>
    </source>
</evidence>
<feature type="compositionally biased region" description="Basic residues" evidence="1">
    <location>
        <begin position="222"/>
        <end position="232"/>
    </location>
</feature>
<comment type="caution">
    <text evidence="2">The sequence shown here is derived from an EMBL/GenBank/DDBJ whole genome shotgun (WGS) entry which is preliminary data.</text>
</comment>
<feature type="region of interest" description="Disordered" evidence="1">
    <location>
        <begin position="177"/>
        <end position="347"/>
    </location>
</feature>
<reference evidence="2" key="1">
    <citation type="submission" date="2023-03" db="EMBL/GenBank/DDBJ databases">
        <title>Massive genome expansion in bonnet fungi (Mycena s.s.) driven by repeated elements and novel gene families across ecological guilds.</title>
        <authorList>
            <consortium name="Lawrence Berkeley National Laboratory"/>
            <person name="Harder C.B."/>
            <person name="Miyauchi S."/>
            <person name="Viragh M."/>
            <person name="Kuo A."/>
            <person name="Thoen E."/>
            <person name="Andreopoulos B."/>
            <person name="Lu D."/>
            <person name="Skrede I."/>
            <person name="Drula E."/>
            <person name="Henrissat B."/>
            <person name="Morin E."/>
            <person name="Kohler A."/>
            <person name="Barry K."/>
            <person name="LaButti K."/>
            <person name="Morin E."/>
            <person name="Salamov A."/>
            <person name="Lipzen A."/>
            <person name="Mereny Z."/>
            <person name="Hegedus B."/>
            <person name="Baldrian P."/>
            <person name="Stursova M."/>
            <person name="Weitz H."/>
            <person name="Taylor A."/>
            <person name="Grigoriev I.V."/>
            <person name="Nagy L.G."/>
            <person name="Martin F."/>
            <person name="Kauserud H."/>
        </authorList>
    </citation>
    <scope>NUCLEOTIDE SEQUENCE</scope>
    <source>
        <strain evidence="2">CBHHK002</strain>
    </source>
</reference>
<accession>A0AAD7E834</accession>